<dbReference type="AlphaFoldDB" id="A0A8S3PXV5"/>
<name>A0A8S3PXV5_MYTED</name>
<keyword evidence="2" id="KW-1185">Reference proteome</keyword>
<sequence>MCTDQHAVEDDKDGSDKIDSVVVRIMQQRANCTCRVSLKNIQGSNTVRMRKWSALSSSAPELQNCGLAIDVYHLKPAGTKQKSYPINCTSGTDYRVINLQKNEVIDLKSRIIGGSLQEDTVCRYIETTLMQTTYESATTTYENKQISTEEMASTTVTKENFETSTETTKGFNKRKRRNFTVNIPNSSMSLASCKDYKQ</sequence>
<dbReference type="EMBL" id="CAJPWZ010000269">
    <property type="protein sequence ID" value="CAG2188611.1"/>
    <property type="molecule type" value="Genomic_DNA"/>
</dbReference>
<evidence type="ECO:0000313" key="1">
    <source>
        <dbReference type="EMBL" id="CAG2188611.1"/>
    </source>
</evidence>
<dbReference type="Proteomes" id="UP000683360">
    <property type="component" value="Unassembled WGS sequence"/>
</dbReference>
<organism evidence="1 2">
    <name type="scientific">Mytilus edulis</name>
    <name type="common">Blue mussel</name>
    <dbReference type="NCBI Taxonomy" id="6550"/>
    <lineage>
        <taxon>Eukaryota</taxon>
        <taxon>Metazoa</taxon>
        <taxon>Spiralia</taxon>
        <taxon>Lophotrochozoa</taxon>
        <taxon>Mollusca</taxon>
        <taxon>Bivalvia</taxon>
        <taxon>Autobranchia</taxon>
        <taxon>Pteriomorphia</taxon>
        <taxon>Mytilida</taxon>
        <taxon>Mytiloidea</taxon>
        <taxon>Mytilidae</taxon>
        <taxon>Mytilinae</taxon>
        <taxon>Mytilus</taxon>
    </lineage>
</organism>
<gene>
    <name evidence="1" type="ORF">MEDL_4022</name>
</gene>
<evidence type="ECO:0000313" key="2">
    <source>
        <dbReference type="Proteomes" id="UP000683360"/>
    </source>
</evidence>
<proteinExistence type="predicted"/>
<reference evidence="1" key="1">
    <citation type="submission" date="2021-03" db="EMBL/GenBank/DDBJ databases">
        <authorList>
            <person name="Bekaert M."/>
        </authorList>
    </citation>
    <scope>NUCLEOTIDE SEQUENCE</scope>
</reference>
<protein>
    <submittedName>
        <fullName evidence="1">Uncharacterized protein</fullName>
    </submittedName>
</protein>
<accession>A0A8S3PXV5</accession>
<comment type="caution">
    <text evidence="1">The sequence shown here is derived from an EMBL/GenBank/DDBJ whole genome shotgun (WGS) entry which is preliminary data.</text>
</comment>